<evidence type="ECO:0000256" key="5">
    <source>
        <dbReference type="SAM" id="MobiDB-lite"/>
    </source>
</evidence>
<organism evidence="6 7">
    <name type="scientific">Planosporangium thailandense</name>
    <dbReference type="NCBI Taxonomy" id="765197"/>
    <lineage>
        <taxon>Bacteria</taxon>
        <taxon>Bacillati</taxon>
        <taxon>Actinomycetota</taxon>
        <taxon>Actinomycetes</taxon>
        <taxon>Micromonosporales</taxon>
        <taxon>Micromonosporaceae</taxon>
        <taxon>Planosporangium</taxon>
    </lineage>
</organism>
<evidence type="ECO:0000256" key="4">
    <source>
        <dbReference type="ARBA" id="ARBA00023136"/>
    </source>
</evidence>
<comment type="subcellular location">
    <subcellularLocation>
        <location evidence="1">Membrane</location>
        <topology evidence="1">Multi-pass membrane protein</topology>
    </subcellularLocation>
</comment>
<dbReference type="Pfam" id="PF07681">
    <property type="entry name" value="DoxX"/>
    <property type="match status" value="1"/>
</dbReference>
<dbReference type="RefSeq" id="WP_167923754.1">
    <property type="nucleotide sequence ID" value="NZ_JAATVY010000002.1"/>
</dbReference>
<dbReference type="InterPro" id="IPR032808">
    <property type="entry name" value="DoxX"/>
</dbReference>
<keyword evidence="2" id="KW-0812">Transmembrane</keyword>
<dbReference type="Proteomes" id="UP000722989">
    <property type="component" value="Unassembled WGS sequence"/>
</dbReference>
<keyword evidence="3" id="KW-1133">Transmembrane helix</keyword>
<evidence type="ECO:0000256" key="1">
    <source>
        <dbReference type="ARBA" id="ARBA00004141"/>
    </source>
</evidence>
<feature type="compositionally biased region" description="Polar residues" evidence="5">
    <location>
        <begin position="212"/>
        <end position="224"/>
    </location>
</feature>
<evidence type="ECO:0000256" key="2">
    <source>
        <dbReference type="ARBA" id="ARBA00022692"/>
    </source>
</evidence>
<name>A0ABX0XS92_9ACTN</name>
<feature type="compositionally biased region" description="Basic and acidic residues" evidence="5">
    <location>
        <begin position="154"/>
        <end position="210"/>
    </location>
</feature>
<comment type="caution">
    <text evidence="6">The sequence shown here is derived from an EMBL/GenBank/DDBJ whole genome shotgun (WGS) entry which is preliminary data.</text>
</comment>
<protein>
    <submittedName>
        <fullName evidence="6">DoxX family protein</fullName>
    </submittedName>
</protein>
<keyword evidence="7" id="KW-1185">Reference proteome</keyword>
<keyword evidence="4" id="KW-0472">Membrane</keyword>
<gene>
    <name evidence="6" type="ORF">HC031_03895</name>
</gene>
<evidence type="ECO:0000313" key="6">
    <source>
        <dbReference type="EMBL" id="NJC68871.1"/>
    </source>
</evidence>
<proteinExistence type="predicted"/>
<dbReference type="EMBL" id="JAATVY010000002">
    <property type="protein sequence ID" value="NJC68871.1"/>
    <property type="molecule type" value="Genomic_DNA"/>
</dbReference>
<evidence type="ECO:0000313" key="7">
    <source>
        <dbReference type="Proteomes" id="UP000722989"/>
    </source>
</evidence>
<reference evidence="6 7" key="1">
    <citation type="submission" date="2020-03" db="EMBL/GenBank/DDBJ databases">
        <title>WGS of the type strain of Planosporangium spp.</title>
        <authorList>
            <person name="Thawai C."/>
        </authorList>
    </citation>
    <scope>NUCLEOTIDE SEQUENCE [LARGE SCALE GENOMIC DNA]</scope>
    <source>
        <strain evidence="6 7">TBRC 5610</strain>
    </source>
</reference>
<sequence length="224" mass="23123">MKPVRTVARALLAAVFVRGGLEAYKNPDRFVDGAKAVTDRMGSTLGSAGLPTDPRSLVRLTGIVQMVGGALLATNTATKPAAIALAGSLVPSTMAGQDFWSGSEQPQPGPLLRSDAGTSVLKNLGLMGGLLLAAVDTEGKPGLAWRTGHLTEHAQDSLKRAAETTAKETRRAARTTAKETKRAAHLTAKEAKRAAEGARRGARTAARETKLAMTSATAGGILSS</sequence>
<evidence type="ECO:0000256" key="3">
    <source>
        <dbReference type="ARBA" id="ARBA00022989"/>
    </source>
</evidence>
<accession>A0ABX0XS92</accession>
<feature type="region of interest" description="Disordered" evidence="5">
    <location>
        <begin position="154"/>
        <end position="224"/>
    </location>
</feature>